<evidence type="ECO:0000313" key="3">
    <source>
        <dbReference type="EMBL" id="QQP90148.1"/>
    </source>
</evidence>
<accession>A0ABX7B6Z9</accession>
<organism evidence="3 4">
    <name type="scientific">Skermanella cutis</name>
    <dbReference type="NCBI Taxonomy" id="2775420"/>
    <lineage>
        <taxon>Bacteria</taxon>
        <taxon>Pseudomonadati</taxon>
        <taxon>Pseudomonadota</taxon>
        <taxon>Alphaproteobacteria</taxon>
        <taxon>Rhodospirillales</taxon>
        <taxon>Azospirillaceae</taxon>
        <taxon>Skermanella</taxon>
    </lineage>
</organism>
<dbReference type="SUPFAM" id="SSF143120">
    <property type="entry name" value="YefM-like"/>
    <property type="match status" value="1"/>
</dbReference>
<dbReference type="RefSeq" id="WP_201077066.1">
    <property type="nucleotide sequence ID" value="NZ_CP067420.1"/>
</dbReference>
<reference evidence="3" key="1">
    <citation type="submission" date="2021-02" db="EMBL/GenBank/DDBJ databases">
        <title>Skermanella TT6 skin isolate.</title>
        <authorList>
            <person name="Lee K."/>
            <person name="Ganzorig M."/>
        </authorList>
    </citation>
    <scope>NUCLEOTIDE SEQUENCE</scope>
    <source>
        <strain evidence="3">TT6</strain>
    </source>
</reference>
<comment type="function">
    <text evidence="2">Antitoxin component of a type II toxin-antitoxin (TA) system.</text>
</comment>
<sequence length="85" mass="9570">MSHSVTAGDVQKNFGRYQDQALVEPVIVTKYGRPSVVILSAGEYERLRRLDRQALAVAELSEDDIAAIETARIPDEHRYRSDDLP</sequence>
<dbReference type="Gene3D" id="3.40.1620.10">
    <property type="entry name" value="YefM-like domain"/>
    <property type="match status" value="1"/>
</dbReference>
<dbReference type="Proteomes" id="UP000595197">
    <property type="component" value="Chromosome"/>
</dbReference>
<comment type="similarity">
    <text evidence="1 2">Belongs to the phD/YefM antitoxin family.</text>
</comment>
<dbReference type="Pfam" id="PF02604">
    <property type="entry name" value="PhdYeFM_antitox"/>
    <property type="match status" value="1"/>
</dbReference>
<evidence type="ECO:0000256" key="2">
    <source>
        <dbReference type="RuleBase" id="RU362080"/>
    </source>
</evidence>
<dbReference type="EMBL" id="CP067420">
    <property type="protein sequence ID" value="QQP90148.1"/>
    <property type="molecule type" value="Genomic_DNA"/>
</dbReference>
<proteinExistence type="inferred from homology"/>
<evidence type="ECO:0000256" key="1">
    <source>
        <dbReference type="ARBA" id="ARBA00009981"/>
    </source>
</evidence>
<dbReference type="InterPro" id="IPR036165">
    <property type="entry name" value="YefM-like_sf"/>
</dbReference>
<name>A0ABX7B6Z9_9PROT</name>
<keyword evidence="4" id="KW-1185">Reference proteome</keyword>
<dbReference type="InterPro" id="IPR006442">
    <property type="entry name" value="Antitoxin_Phd/YefM"/>
</dbReference>
<protein>
    <recommendedName>
        <fullName evidence="2">Antitoxin</fullName>
    </recommendedName>
</protein>
<evidence type="ECO:0000313" key="4">
    <source>
        <dbReference type="Proteomes" id="UP000595197"/>
    </source>
</evidence>
<gene>
    <name evidence="3" type="ORF">IGS68_02440</name>
</gene>
<dbReference type="NCBIfam" id="TIGR01552">
    <property type="entry name" value="phd_fam"/>
    <property type="match status" value="1"/>
</dbReference>